<evidence type="ECO:0000313" key="1">
    <source>
        <dbReference type="EMBL" id="UPQ75898.1"/>
    </source>
</evidence>
<protein>
    <submittedName>
        <fullName evidence="1">Uncharacterized protein</fullName>
    </submittedName>
</protein>
<evidence type="ECO:0000313" key="2">
    <source>
        <dbReference type="Proteomes" id="UP000830552"/>
    </source>
</evidence>
<name>A0ABY4K7W3_9FLAO</name>
<organism evidence="1 2">
    <name type="scientific">Chryseobacterium nepalense</name>
    <dbReference type="NCBI Taxonomy" id="1854498"/>
    <lineage>
        <taxon>Bacteria</taxon>
        <taxon>Pseudomonadati</taxon>
        <taxon>Bacteroidota</taxon>
        <taxon>Flavobacteriia</taxon>
        <taxon>Flavobacteriales</taxon>
        <taxon>Weeksellaceae</taxon>
        <taxon>Chryseobacterium group</taxon>
        <taxon>Chryseobacterium</taxon>
    </lineage>
</organism>
<dbReference type="EMBL" id="CP096203">
    <property type="protein sequence ID" value="UPQ75898.1"/>
    <property type="molecule type" value="Genomic_DNA"/>
</dbReference>
<accession>A0ABY4K7W3</accession>
<dbReference type="RefSeq" id="WP_248392349.1">
    <property type="nucleotide sequence ID" value="NZ_CP096203.1"/>
</dbReference>
<keyword evidence="2" id="KW-1185">Reference proteome</keyword>
<gene>
    <name evidence="1" type="ORF">M0D58_17860</name>
</gene>
<sequence length="185" mass="21983">MKTSTAFFFCFFYIFTFSQRHLTAVLIVKENNDSLRVKVDIPMIKESSRVNIDEDSFFRKVKVVDDNGKKLYTVQPQDIKELSFSDLDGKKKIYHKEISRNRLMQLLYDGNIKLYKQFIPQMHYTAIYYLFLDSKREPIKVGLFENNEKILLRITESKPELINKIKELKGGEDEMIEILKEFEES</sequence>
<reference evidence="1" key="1">
    <citation type="submission" date="2022-04" db="EMBL/GenBank/DDBJ databases">
        <title>Evolutionary, genomic, and biogeographic characterization of Chryseobacterium nepalense represented by a plastic-degrading bacterium AC3.</title>
        <authorList>
            <person name="Yin Z."/>
            <person name="Liu X."/>
            <person name="Wang D."/>
            <person name="Xie Z."/>
        </authorList>
    </citation>
    <scope>NUCLEOTIDE SEQUENCE</scope>
    <source>
        <strain evidence="1">AC3</strain>
    </source>
</reference>
<dbReference type="Proteomes" id="UP000830552">
    <property type="component" value="Chromosome"/>
</dbReference>
<proteinExistence type="predicted"/>